<protein>
    <submittedName>
        <fullName evidence="2">Uncharacterized protein</fullName>
    </submittedName>
</protein>
<accession>A0AAD1SLM6</accession>
<feature type="compositionally biased region" description="Basic and acidic residues" evidence="1">
    <location>
        <begin position="104"/>
        <end position="113"/>
    </location>
</feature>
<dbReference type="Proteomes" id="UP001295444">
    <property type="component" value="Chromosome 06"/>
</dbReference>
<feature type="region of interest" description="Disordered" evidence="1">
    <location>
        <begin position="102"/>
        <end position="140"/>
    </location>
</feature>
<name>A0AAD1SLM6_PELCU</name>
<evidence type="ECO:0000256" key="1">
    <source>
        <dbReference type="SAM" id="MobiDB-lite"/>
    </source>
</evidence>
<proteinExistence type="predicted"/>
<sequence length="140" mass="16288">MAAATRHPGFTAERTDLEYRRDKVLSEFWKKLEDRRHQTVPAQPHAHSPPRLIAPPRRTITAPAWKKAPRWRQNRRLLSLRHANRTYPESRQGLLRRLKIVTVPHDRREHRNGTAEGTIPHPQTTTRAGALHLSKDGESR</sequence>
<keyword evidence="3" id="KW-1185">Reference proteome</keyword>
<evidence type="ECO:0000313" key="3">
    <source>
        <dbReference type="Proteomes" id="UP001295444"/>
    </source>
</evidence>
<organism evidence="2 3">
    <name type="scientific">Pelobates cultripes</name>
    <name type="common">Western spadefoot toad</name>
    <dbReference type="NCBI Taxonomy" id="61616"/>
    <lineage>
        <taxon>Eukaryota</taxon>
        <taxon>Metazoa</taxon>
        <taxon>Chordata</taxon>
        <taxon>Craniata</taxon>
        <taxon>Vertebrata</taxon>
        <taxon>Euteleostomi</taxon>
        <taxon>Amphibia</taxon>
        <taxon>Batrachia</taxon>
        <taxon>Anura</taxon>
        <taxon>Pelobatoidea</taxon>
        <taxon>Pelobatidae</taxon>
        <taxon>Pelobates</taxon>
    </lineage>
</organism>
<gene>
    <name evidence="2" type="ORF">PECUL_23A044494</name>
</gene>
<dbReference type="AlphaFoldDB" id="A0AAD1SLM6"/>
<dbReference type="EMBL" id="OW240917">
    <property type="protein sequence ID" value="CAH2302601.1"/>
    <property type="molecule type" value="Genomic_DNA"/>
</dbReference>
<reference evidence="2" key="1">
    <citation type="submission" date="2022-03" db="EMBL/GenBank/DDBJ databases">
        <authorList>
            <person name="Alioto T."/>
            <person name="Alioto T."/>
            <person name="Gomez Garrido J."/>
        </authorList>
    </citation>
    <scope>NUCLEOTIDE SEQUENCE</scope>
</reference>
<feature type="region of interest" description="Disordered" evidence="1">
    <location>
        <begin position="36"/>
        <end position="68"/>
    </location>
</feature>
<evidence type="ECO:0000313" key="2">
    <source>
        <dbReference type="EMBL" id="CAH2302601.1"/>
    </source>
</evidence>